<proteinExistence type="inferred from homology"/>
<evidence type="ECO:0000256" key="1">
    <source>
        <dbReference type="ARBA" id="ARBA00008857"/>
    </source>
</evidence>
<evidence type="ECO:0000259" key="4">
    <source>
        <dbReference type="PROSITE" id="PS51898"/>
    </source>
</evidence>
<dbReference type="EMBL" id="FOVC01000012">
    <property type="protein sequence ID" value="SFN62951.1"/>
    <property type="molecule type" value="Genomic_DNA"/>
</dbReference>
<organism evidence="5 6">
    <name type="scientific">Izhakiella capsodis</name>
    <dbReference type="NCBI Taxonomy" id="1367852"/>
    <lineage>
        <taxon>Bacteria</taxon>
        <taxon>Pseudomonadati</taxon>
        <taxon>Pseudomonadota</taxon>
        <taxon>Gammaproteobacteria</taxon>
        <taxon>Enterobacterales</taxon>
        <taxon>Erwiniaceae</taxon>
        <taxon>Izhakiella</taxon>
    </lineage>
</organism>
<dbReference type="Gene3D" id="1.10.443.10">
    <property type="entry name" value="Intergrase catalytic core"/>
    <property type="match status" value="1"/>
</dbReference>
<evidence type="ECO:0000313" key="5">
    <source>
        <dbReference type="EMBL" id="SFN62951.1"/>
    </source>
</evidence>
<accession>A0A1I5AKD7</accession>
<evidence type="ECO:0000256" key="3">
    <source>
        <dbReference type="ARBA" id="ARBA00023172"/>
    </source>
</evidence>
<sequence>MLTGVRTIELRGAEWPEFDFDNALWTIPKERMKKRRQHLVPLSQQVIAILRELQILTGQFSLVFPGRNDVNKPISEATINKVLKILGYKGKATGHGFRHTMSTILHEQGFNTAWIEMQLAHVDKYSIRGTYNHAQYLENRSEMMQWYADHIDSLLSYSGQ</sequence>
<name>A0A1I5AKD7_9GAMM</name>
<reference evidence="6" key="1">
    <citation type="submission" date="2016-10" db="EMBL/GenBank/DDBJ databases">
        <authorList>
            <person name="Varghese N."/>
            <person name="Submissions S."/>
        </authorList>
    </citation>
    <scope>NUCLEOTIDE SEQUENCE [LARGE SCALE GENOMIC DNA]</scope>
    <source>
        <strain evidence="6">N6PO6</strain>
    </source>
</reference>
<dbReference type="GO" id="GO:0015074">
    <property type="term" value="P:DNA integration"/>
    <property type="evidence" value="ECO:0007669"/>
    <property type="project" value="UniProtKB-KW"/>
</dbReference>
<dbReference type="Proteomes" id="UP000242222">
    <property type="component" value="Unassembled WGS sequence"/>
</dbReference>
<dbReference type="GO" id="GO:0003677">
    <property type="term" value="F:DNA binding"/>
    <property type="evidence" value="ECO:0007669"/>
    <property type="project" value="InterPro"/>
</dbReference>
<dbReference type="PROSITE" id="PS51898">
    <property type="entry name" value="TYR_RECOMBINASE"/>
    <property type="match status" value="1"/>
</dbReference>
<comment type="similarity">
    <text evidence="1">Belongs to the 'phage' integrase family.</text>
</comment>
<keyword evidence="3" id="KW-0233">DNA recombination</keyword>
<keyword evidence="2" id="KW-0229">DNA integration</keyword>
<dbReference type="GO" id="GO:0006310">
    <property type="term" value="P:DNA recombination"/>
    <property type="evidence" value="ECO:0007669"/>
    <property type="project" value="UniProtKB-KW"/>
</dbReference>
<dbReference type="PANTHER" id="PTHR30629">
    <property type="entry name" value="PROPHAGE INTEGRASE"/>
    <property type="match status" value="1"/>
</dbReference>
<dbReference type="InterPro" id="IPR013762">
    <property type="entry name" value="Integrase-like_cat_sf"/>
</dbReference>
<evidence type="ECO:0000313" key="6">
    <source>
        <dbReference type="Proteomes" id="UP000242222"/>
    </source>
</evidence>
<dbReference type="InterPro" id="IPR050808">
    <property type="entry name" value="Phage_Integrase"/>
</dbReference>
<feature type="domain" description="Tyr recombinase" evidence="4">
    <location>
        <begin position="1"/>
        <end position="144"/>
    </location>
</feature>
<dbReference type="AlphaFoldDB" id="A0A1I5AKD7"/>
<keyword evidence="6" id="KW-1185">Reference proteome</keyword>
<gene>
    <name evidence="5" type="ORF">SAMN05216516_11252</name>
</gene>
<dbReference type="InterPro" id="IPR011010">
    <property type="entry name" value="DNA_brk_join_enz"/>
</dbReference>
<dbReference type="CDD" id="cd00801">
    <property type="entry name" value="INT_P4_C"/>
    <property type="match status" value="1"/>
</dbReference>
<evidence type="ECO:0000256" key="2">
    <source>
        <dbReference type="ARBA" id="ARBA00022908"/>
    </source>
</evidence>
<dbReference type="STRING" id="1367852.SAMN05216516_11252"/>
<dbReference type="SUPFAM" id="SSF56349">
    <property type="entry name" value="DNA breaking-rejoining enzymes"/>
    <property type="match status" value="1"/>
</dbReference>
<dbReference type="Pfam" id="PF00589">
    <property type="entry name" value="Phage_integrase"/>
    <property type="match status" value="1"/>
</dbReference>
<protein>
    <submittedName>
        <fullName evidence="5">Phage integrase family protein</fullName>
    </submittedName>
</protein>
<dbReference type="InterPro" id="IPR002104">
    <property type="entry name" value="Integrase_catalytic"/>
</dbReference>
<dbReference type="PANTHER" id="PTHR30629:SF2">
    <property type="entry name" value="PROPHAGE INTEGRASE INTS-RELATED"/>
    <property type="match status" value="1"/>
</dbReference>